<dbReference type="InterPro" id="IPR050747">
    <property type="entry name" value="Mitochondrial_chaperone_BCS1"/>
</dbReference>
<comment type="similarity">
    <text evidence="2">Belongs to the AAA ATPase family. BCS1 subfamily.</text>
</comment>
<evidence type="ECO:0000256" key="9">
    <source>
        <dbReference type="ARBA" id="ARBA00023128"/>
    </source>
</evidence>
<dbReference type="InterPro" id="IPR057495">
    <property type="entry name" value="AAA_lid_BCS1"/>
</dbReference>
<dbReference type="InterPro" id="IPR003960">
    <property type="entry name" value="ATPase_AAA_CS"/>
</dbReference>
<keyword evidence="4 12" id="KW-0547">Nucleotide-binding</keyword>
<comment type="subcellular location">
    <subcellularLocation>
        <location evidence="1">Mitochondrion inner membrane</location>
        <topology evidence="1">Single-pass membrane protein</topology>
    </subcellularLocation>
</comment>
<feature type="region of interest" description="Disordered" evidence="13">
    <location>
        <begin position="447"/>
        <end position="473"/>
    </location>
</feature>
<dbReference type="InterPro" id="IPR027417">
    <property type="entry name" value="P-loop_NTPase"/>
</dbReference>
<reference evidence="16 17" key="1">
    <citation type="submission" date="2024-07" db="EMBL/GenBank/DDBJ databases">
        <title>Section-level genome sequencing and comparative genomics of Aspergillus sections Usti and Cavernicolus.</title>
        <authorList>
            <consortium name="Lawrence Berkeley National Laboratory"/>
            <person name="Nybo J.L."/>
            <person name="Vesth T.C."/>
            <person name="Theobald S."/>
            <person name="Frisvad J.C."/>
            <person name="Larsen T.O."/>
            <person name="Kjaerboelling I."/>
            <person name="Rothschild-Mancinelli K."/>
            <person name="Lyhne E.K."/>
            <person name="Kogle M.E."/>
            <person name="Barry K."/>
            <person name="Clum A."/>
            <person name="Na H."/>
            <person name="Ledsgaard L."/>
            <person name="Lin J."/>
            <person name="Lipzen A."/>
            <person name="Kuo A."/>
            <person name="Riley R."/>
            <person name="Mondo S."/>
            <person name="LaButti K."/>
            <person name="Haridas S."/>
            <person name="Pangalinan J."/>
            <person name="Salamov A.A."/>
            <person name="Simmons B.A."/>
            <person name="Magnuson J.K."/>
            <person name="Chen J."/>
            <person name="Drula E."/>
            <person name="Henrissat B."/>
            <person name="Wiebenga A."/>
            <person name="Lubbers R.J."/>
            <person name="Gomes A.C."/>
            <person name="Macurrencykelacurrency M.R."/>
            <person name="Stajich J."/>
            <person name="Grigoriev I.V."/>
            <person name="Mortensen U.H."/>
            <person name="De vries R.P."/>
            <person name="Baker S.E."/>
            <person name="Andersen M.R."/>
        </authorList>
    </citation>
    <scope>NUCLEOTIDE SEQUENCE [LARGE SCALE GENOMIC DNA]</scope>
    <source>
        <strain evidence="16 17">CBS 756.74</strain>
    </source>
</reference>
<feature type="region of interest" description="Disordered" evidence="13">
    <location>
        <begin position="331"/>
        <end position="367"/>
    </location>
</feature>
<keyword evidence="8" id="KW-1133">Transmembrane helix</keyword>
<keyword evidence="7 12" id="KW-0067">ATP-binding</keyword>
<feature type="region of interest" description="Disordered" evidence="13">
    <location>
        <begin position="84"/>
        <end position="105"/>
    </location>
</feature>
<evidence type="ECO:0000256" key="3">
    <source>
        <dbReference type="ARBA" id="ARBA00022692"/>
    </source>
</evidence>
<dbReference type="GeneID" id="98158337"/>
<dbReference type="SMART" id="SM00382">
    <property type="entry name" value="AAA"/>
    <property type="match status" value="1"/>
</dbReference>
<organism evidence="16 17">
    <name type="scientific">Aspergillus pseudodeflectus</name>
    <dbReference type="NCBI Taxonomy" id="176178"/>
    <lineage>
        <taxon>Eukaryota</taxon>
        <taxon>Fungi</taxon>
        <taxon>Dikarya</taxon>
        <taxon>Ascomycota</taxon>
        <taxon>Pezizomycotina</taxon>
        <taxon>Eurotiomycetes</taxon>
        <taxon>Eurotiomycetidae</taxon>
        <taxon>Eurotiales</taxon>
        <taxon>Aspergillaceae</taxon>
        <taxon>Aspergillus</taxon>
        <taxon>Aspergillus subgen. Nidulantes</taxon>
    </lineage>
</organism>
<dbReference type="PROSITE" id="PS00674">
    <property type="entry name" value="AAA"/>
    <property type="match status" value="1"/>
</dbReference>
<sequence>MASPNPNSTTDLGTLHMPPLRISSPDTSRHPATSTLLEHCVSTTTISEGDWMYEHLMYWLSWQVFTENSIQFVARTDIQGAWAWRRRSDDEDEDEQQVDSDDSDGNKVINLDRYWARTVERTRLRPVHFIPVDGTTTRGRNNTNINGREFSFFGLGSANTESESLSLSLSCIGRDPTILKSLLLEAQRIYVDKDANNTRINRSERCLGSYRWDYCMSRPPRPLSTVILDDDQKTRFIDDVKEYLHPQTERWYLAGGIPYRRGSLLHGPPGTGKTSLCFAVAGLLGVDLYLLNLNSRTLNEQELSDLFRMLPTRCIVLIEDVDCAGMAHKRNNVDSSADNPTASDTSSSSQSAQRKRSTPGGTELGPNVVDNQAISLSSLLNILDGAAACKGRILVMTTNHPQKLDPALIRPGRIDMPIAFRHASTSDVQELFLAIYTTLDGDLPMHAASASSSPRRSPVARTRKPARTAGADTCPSPSVFGAVKHTVFPQESVREWAAKFAAKVPAGQFTPAEIQGYLLMHKAEPERAIAEVEKWVRETRKNKAAIERGSAGDKVQRADARKKRQAASVTANPNTGANGSSGNESAKDKNGGECESDISWITRDVTQKSMLNMHNHIP</sequence>
<dbReference type="Pfam" id="PF08740">
    <property type="entry name" value="BCS1_N"/>
    <property type="match status" value="1"/>
</dbReference>
<feature type="compositionally biased region" description="Basic and acidic residues" evidence="13">
    <location>
        <begin position="546"/>
        <end position="559"/>
    </location>
</feature>
<dbReference type="InterPro" id="IPR003593">
    <property type="entry name" value="AAA+_ATPase"/>
</dbReference>
<evidence type="ECO:0000256" key="7">
    <source>
        <dbReference type="ARBA" id="ARBA00022840"/>
    </source>
</evidence>
<keyword evidence="6" id="KW-0378">Hydrolase</keyword>
<dbReference type="Proteomes" id="UP001610444">
    <property type="component" value="Unassembled WGS sequence"/>
</dbReference>
<comment type="caution">
    <text evidence="16">The sequence shown here is derived from an EMBL/GenBank/DDBJ whole genome shotgun (WGS) entry which is preliminary data.</text>
</comment>
<evidence type="ECO:0000259" key="15">
    <source>
        <dbReference type="SMART" id="SM01024"/>
    </source>
</evidence>
<feature type="compositionally biased region" description="Low complexity" evidence="13">
    <location>
        <begin position="334"/>
        <end position="352"/>
    </location>
</feature>
<keyword evidence="10" id="KW-0472">Membrane</keyword>
<protein>
    <recommendedName>
        <fullName evidence="18">P-loop containing nucleoside triphosphate hydrolase protein</fullName>
    </recommendedName>
</protein>
<evidence type="ECO:0000256" key="12">
    <source>
        <dbReference type="RuleBase" id="RU003651"/>
    </source>
</evidence>
<gene>
    <name evidence="16" type="ORF">BJX68DRAFT_256368</name>
</gene>
<evidence type="ECO:0000256" key="6">
    <source>
        <dbReference type="ARBA" id="ARBA00022801"/>
    </source>
</evidence>
<evidence type="ECO:0000313" key="17">
    <source>
        <dbReference type="Proteomes" id="UP001610444"/>
    </source>
</evidence>
<evidence type="ECO:0000256" key="10">
    <source>
        <dbReference type="ARBA" id="ARBA00023136"/>
    </source>
</evidence>
<feature type="domain" description="AAA+ ATPase" evidence="14">
    <location>
        <begin position="259"/>
        <end position="424"/>
    </location>
</feature>
<evidence type="ECO:0000256" key="11">
    <source>
        <dbReference type="ARBA" id="ARBA00048778"/>
    </source>
</evidence>
<comment type="catalytic activity">
    <reaction evidence="11">
        <text>ATP + H2O = ADP + phosphate + H(+)</text>
        <dbReference type="Rhea" id="RHEA:13065"/>
        <dbReference type="ChEBI" id="CHEBI:15377"/>
        <dbReference type="ChEBI" id="CHEBI:15378"/>
        <dbReference type="ChEBI" id="CHEBI:30616"/>
        <dbReference type="ChEBI" id="CHEBI:43474"/>
        <dbReference type="ChEBI" id="CHEBI:456216"/>
    </reaction>
    <physiologicalReaction direction="left-to-right" evidence="11">
        <dbReference type="Rhea" id="RHEA:13066"/>
    </physiologicalReaction>
</comment>
<keyword evidence="5" id="KW-0999">Mitochondrion inner membrane</keyword>
<evidence type="ECO:0000259" key="14">
    <source>
        <dbReference type="SMART" id="SM00382"/>
    </source>
</evidence>
<dbReference type="SMART" id="SM01024">
    <property type="entry name" value="BCS1_N"/>
    <property type="match status" value="1"/>
</dbReference>
<feature type="compositionally biased region" description="Acidic residues" evidence="13">
    <location>
        <begin position="90"/>
        <end position="103"/>
    </location>
</feature>
<keyword evidence="17" id="KW-1185">Reference proteome</keyword>
<dbReference type="PANTHER" id="PTHR23070">
    <property type="entry name" value="BCS1 AAA-TYPE ATPASE"/>
    <property type="match status" value="1"/>
</dbReference>
<dbReference type="Pfam" id="PF00004">
    <property type="entry name" value="AAA"/>
    <property type="match status" value="2"/>
</dbReference>
<feature type="compositionally biased region" description="Polar residues" evidence="13">
    <location>
        <begin position="1"/>
        <end position="12"/>
    </location>
</feature>
<feature type="compositionally biased region" description="Low complexity" evidence="13">
    <location>
        <begin position="447"/>
        <end position="460"/>
    </location>
</feature>
<evidence type="ECO:0000313" key="16">
    <source>
        <dbReference type="EMBL" id="KAL2846819.1"/>
    </source>
</evidence>
<name>A0ABR4K3B7_9EURO</name>
<dbReference type="InterPro" id="IPR003959">
    <property type="entry name" value="ATPase_AAA_core"/>
</dbReference>
<feature type="compositionally biased region" description="Polar residues" evidence="13">
    <location>
        <begin position="568"/>
        <end position="584"/>
    </location>
</feature>
<evidence type="ECO:0008006" key="18">
    <source>
        <dbReference type="Google" id="ProtNLM"/>
    </source>
</evidence>
<feature type="region of interest" description="Disordered" evidence="13">
    <location>
        <begin position="546"/>
        <end position="599"/>
    </location>
</feature>
<dbReference type="SUPFAM" id="SSF52540">
    <property type="entry name" value="P-loop containing nucleoside triphosphate hydrolases"/>
    <property type="match status" value="1"/>
</dbReference>
<dbReference type="Gene3D" id="3.40.50.300">
    <property type="entry name" value="P-loop containing nucleotide triphosphate hydrolases"/>
    <property type="match status" value="1"/>
</dbReference>
<evidence type="ECO:0000256" key="13">
    <source>
        <dbReference type="SAM" id="MobiDB-lite"/>
    </source>
</evidence>
<feature type="region of interest" description="Disordered" evidence="13">
    <location>
        <begin position="1"/>
        <end position="31"/>
    </location>
</feature>
<feature type="domain" description="BCS1 N-terminal" evidence="15">
    <location>
        <begin position="28"/>
        <end position="226"/>
    </location>
</feature>
<evidence type="ECO:0000256" key="8">
    <source>
        <dbReference type="ARBA" id="ARBA00022989"/>
    </source>
</evidence>
<dbReference type="EMBL" id="JBFXLR010000031">
    <property type="protein sequence ID" value="KAL2846819.1"/>
    <property type="molecule type" value="Genomic_DNA"/>
</dbReference>
<dbReference type="Pfam" id="PF25426">
    <property type="entry name" value="AAA_lid_BCS1"/>
    <property type="match status" value="1"/>
</dbReference>
<accession>A0ABR4K3B7</accession>
<evidence type="ECO:0000256" key="5">
    <source>
        <dbReference type="ARBA" id="ARBA00022792"/>
    </source>
</evidence>
<dbReference type="InterPro" id="IPR014851">
    <property type="entry name" value="BCS1_N"/>
</dbReference>
<evidence type="ECO:0000256" key="4">
    <source>
        <dbReference type="ARBA" id="ARBA00022741"/>
    </source>
</evidence>
<dbReference type="RefSeq" id="XP_070897403.1">
    <property type="nucleotide sequence ID" value="XM_071043173.1"/>
</dbReference>
<keyword evidence="3" id="KW-0812">Transmembrane</keyword>
<proteinExistence type="inferred from homology"/>
<evidence type="ECO:0000256" key="1">
    <source>
        <dbReference type="ARBA" id="ARBA00004434"/>
    </source>
</evidence>
<evidence type="ECO:0000256" key="2">
    <source>
        <dbReference type="ARBA" id="ARBA00007448"/>
    </source>
</evidence>
<keyword evidence="9" id="KW-0496">Mitochondrion</keyword>